<dbReference type="InterPro" id="IPR029044">
    <property type="entry name" value="Nucleotide-diphossugar_trans"/>
</dbReference>
<dbReference type="NCBIfam" id="TIGR02665">
    <property type="entry name" value="molyb_mobA"/>
    <property type="match status" value="1"/>
</dbReference>
<evidence type="ECO:0000256" key="1">
    <source>
        <dbReference type="ARBA" id="ARBA00022490"/>
    </source>
</evidence>
<evidence type="ECO:0000256" key="8">
    <source>
        <dbReference type="HAMAP-Rule" id="MF_00316"/>
    </source>
</evidence>
<dbReference type="HAMAP" id="MF_00316">
    <property type="entry name" value="MobA"/>
    <property type="match status" value="1"/>
</dbReference>
<keyword evidence="11" id="KW-1185">Reference proteome</keyword>
<dbReference type="Gene3D" id="3.90.550.10">
    <property type="entry name" value="Spore Coat Polysaccharide Biosynthesis Protein SpsA, Chain A"/>
    <property type="match status" value="1"/>
</dbReference>
<organism evidence="10 11">
    <name type="scientific">Undibacterium aquatile</name>
    <dbReference type="NCBI Taxonomy" id="1537398"/>
    <lineage>
        <taxon>Bacteria</taxon>
        <taxon>Pseudomonadati</taxon>
        <taxon>Pseudomonadota</taxon>
        <taxon>Betaproteobacteria</taxon>
        <taxon>Burkholderiales</taxon>
        <taxon>Oxalobacteraceae</taxon>
        <taxon>Undibacterium</taxon>
    </lineage>
</organism>
<keyword evidence="7 8" id="KW-0501">Molybdenum cofactor biosynthesis</keyword>
<dbReference type="RefSeq" id="WP_190477755.1">
    <property type="nucleotide sequence ID" value="NZ_JACOFT010000002.1"/>
</dbReference>
<comment type="function">
    <text evidence="8">Transfers a GMP moiety from GTP to Mo-molybdopterin (Mo-MPT) cofactor (Moco or molybdenum cofactor) to form Mo-molybdopterin guanine dinucleotide (Mo-MGD) cofactor.</text>
</comment>
<evidence type="ECO:0000256" key="2">
    <source>
        <dbReference type="ARBA" id="ARBA00022679"/>
    </source>
</evidence>
<dbReference type="GO" id="GO:0016779">
    <property type="term" value="F:nucleotidyltransferase activity"/>
    <property type="evidence" value="ECO:0007669"/>
    <property type="project" value="UniProtKB-KW"/>
</dbReference>
<feature type="domain" description="MobA-like NTP transferase" evidence="9">
    <location>
        <begin position="11"/>
        <end position="171"/>
    </location>
</feature>
<sequence length="203" mass="22248">MTGIDKQLITGLILAGGRGTRMGQVDKGLQNFRGAPMALHALMRLSPQVGEMIINANQNLAVYESFGTQVWPDQIDGYAGPLAGVQAGLVHCETPYLLTVPCDSPFLPTDLAERLSLGLLSNDADLAVAVTTEYEDGIARRQSHPVFSLMKASLLDDLTAFLMQGGRKVDAWFQHLRIAEVVFEDNTGFRNINTLQELRQFET</sequence>
<evidence type="ECO:0000256" key="4">
    <source>
        <dbReference type="ARBA" id="ARBA00022741"/>
    </source>
</evidence>
<dbReference type="Pfam" id="PF12804">
    <property type="entry name" value="NTP_transf_3"/>
    <property type="match status" value="1"/>
</dbReference>
<keyword evidence="3 8" id="KW-0479">Metal-binding</keyword>
<comment type="subunit">
    <text evidence="8">Monomer.</text>
</comment>
<feature type="binding site" evidence="8">
    <location>
        <begin position="14"/>
        <end position="16"/>
    </location>
    <ligand>
        <name>GTP</name>
        <dbReference type="ChEBI" id="CHEBI:37565"/>
    </ligand>
</feature>
<dbReference type="CDD" id="cd02503">
    <property type="entry name" value="MobA"/>
    <property type="match status" value="1"/>
</dbReference>
<keyword evidence="4 8" id="KW-0547">Nucleotide-binding</keyword>
<feature type="binding site" evidence="8">
    <location>
        <position position="27"/>
    </location>
    <ligand>
        <name>GTP</name>
        <dbReference type="ChEBI" id="CHEBI:37565"/>
    </ligand>
</feature>
<comment type="cofactor">
    <cofactor evidence="8">
        <name>Mg(2+)</name>
        <dbReference type="ChEBI" id="CHEBI:18420"/>
    </cofactor>
</comment>
<comment type="subcellular location">
    <subcellularLocation>
        <location evidence="8">Cytoplasm</location>
    </subcellularLocation>
</comment>
<evidence type="ECO:0000256" key="7">
    <source>
        <dbReference type="ARBA" id="ARBA00023150"/>
    </source>
</evidence>
<evidence type="ECO:0000313" key="11">
    <source>
        <dbReference type="Proteomes" id="UP000637632"/>
    </source>
</evidence>
<dbReference type="EC" id="2.7.7.77" evidence="8"/>
<feature type="binding site" evidence="8">
    <location>
        <position position="73"/>
    </location>
    <ligand>
        <name>GTP</name>
        <dbReference type="ChEBI" id="CHEBI:37565"/>
    </ligand>
</feature>
<proteinExistence type="inferred from homology"/>
<dbReference type="EMBL" id="JACOFT010000002">
    <property type="protein sequence ID" value="MBC3810724.1"/>
    <property type="molecule type" value="Genomic_DNA"/>
</dbReference>
<dbReference type="Proteomes" id="UP000637632">
    <property type="component" value="Unassembled WGS sequence"/>
</dbReference>
<keyword evidence="10" id="KW-0548">Nucleotidyltransferase</keyword>
<feature type="binding site" evidence="8">
    <location>
        <position position="103"/>
    </location>
    <ligand>
        <name>GTP</name>
        <dbReference type="ChEBI" id="CHEBI:37565"/>
    </ligand>
</feature>
<comment type="similarity">
    <text evidence="8">Belongs to the MobA family.</text>
</comment>
<comment type="domain">
    <text evidence="8">The N-terminal domain determines nucleotide recognition and specific binding, while the C-terminal domain determines the specific binding to the target protein.</text>
</comment>
<keyword evidence="6 8" id="KW-0342">GTP-binding</keyword>
<dbReference type="PANTHER" id="PTHR19136">
    <property type="entry name" value="MOLYBDENUM COFACTOR GUANYLYLTRANSFERASE"/>
    <property type="match status" value="1"/>
</dbReference>
<feature type="binding site" evidence="8">
    <location>
        <position position="55"/>
    </location>
    <ligand>
        <name>GTP</name>
        <dbReference type="ChEBI" id="CHEBI:37565"/>
    </ligand>
</feature>
<evidence type="ECO:0000256" key="6">
    <source>
        <dbReference type="ARBA" id="ARBA00023134"/>
    </source>
</evidence>
<name>A0ABR6XCS8_9BURK</name>
<dbReference type="SUPFAM" id="SSF53448">
    <property type="entry name" value="Nucleotide-diphospho-sugar transferases"/>
    <property type="match status" value="1"/>
</dbReference>
<keyword evidence="5 8" id="KW-0460">Magnesium</keyword>
<comment type="caution">
    <text evidence="10">The sequence shown here is derived from an EMBL/GenBank/DDBJ whole genome shotgun (WGS) entry which is preliminary data.</text>
</comment>
<evidence type="ECO:0000313" key="10">
    <source>
        <dbReference type="EMBL" id="MBC3810724.1"/>
    </source>
</evidence>
<gene>
    <name evidence="8 10" type="primary">mobA</name>
    <name evidence="10" type="ORF">H8K26_04655</name>
</gene>
<dbReference type="InterPro" id="IPR013482">
    <property type="entry name" value="Molybde_CF_guanTrfase"/>
</dbReference>
<keyword evidence="1 8" id="KW-0963">Cytoplasm</keyword>
<accession>A0ABR6XCS8</accession>
<reference evidence="10 11" key="1">
    <citation type="submission" date="2020-08" db="EMBL/GenBank/DDBJ databases">
        <title>Novel species isolated from subtropical streams in China.</title>
        <authorList>
            <person name="Lu H."/>
        </authorList>
    </citation>
    <scope>NUCLEOTIDE SEQUENCE [LARGE SCALE GENOMIC DNA]</scope>
    <source>
        <strain evidence="10 11">CCTCC AB 2015119</strain>
    </source>
</reference>
<protein>
    <recommendedName>
        <fullName evidence="8">Molybdenum cofactor guanylyltransferase</fullName>
        <shortName evidence="8">MoCo guanylyltransferase</shortName>
        <ecNumber evidence="8">2.7.7.77</ecNumber>
    </recommendedName>
    <alternativeName>
        <fullName evidence="8">GTP:molybdopterin guanylyltransferase</fullName>
    </alternativeName>
    <alternativeName>
        <fullName evidence="8">Mo-MPT guanylyltransferase</fullName>
    </alternativeName>
    <alternativeName>
        <fullName evidence="8">Molybdopterin guanylyltransferase</fullName>
    </alternativeName>
    <alternativeName>
        <fullName evidence="8">Molybdopterin-guanine dinucleotide synthase</fullName>
        <shortName evidence="8">MGD synthase</shortName>
    </alternativeName>
</protein>
<comment type="catalytic activity">
    <reaction evidence="8">
        <text>Mo-molybdopterin + GTP + H(+) = Mo-molybdopterin guanine dinucleotide + diphosphate</text>
        <dbReference type="Rhea" id="RHEA:34243"/>
        <dbReference type="ChEBI" id="CHEBI:15378"/>
        <dbReference type="ChEBI" id="CHEBI:33019"/>
        <dbReference type="ChEBI" id="CHEBI:37565"/>
        <dbReference type="ChEBI" id="CHEBI:71302"/>
        <dbReference type="ChEBI" id="CHEBI:71310"/>
        <dbReference type="EC" id="2.7.7.77"/>
    </reaction>
</comment>
<feature type="binding site" evidence="8">
    <location>
        <position position="103"/>
    </location>
    <ligand>
        <name>Mg(2+)</name>
        <dbReference type="ChEBI" id="CHEBI:18420"/>
    </ligand>
</feature>
<keyword evidence="2 8" id="KW-0808">Transferase</keyword>
<dbReference type="InterPro" id="IPR025877">
    <property type="entry name" value="MobA-like_NTP_Trfase"/>
</dbReference>
<dbReference type="PANTHER" id="PTHR19136:SF81">
    <property type="entry name" value="MOLYBDENUM COFACTOR GUANYLYLTRANSFERASE"/>
    <property type="match status" value="1"/>
</dbReference>
<evidence type="ECO:0000259" key="9">
    <source>
        <dbReference type="Pfam" id="PF12804"/>
    </source>
</evidence>
<evidence type="ECO:0000256" key="3">
    <source>
        <dbReference type="ARBA" id="ARBA00022723"/>
    </source>
</evidence>
<evidence type="ECO:0000256" key="5">
    <source>
        <dbReference type="ARBA" id="ARBA00022842"/>
    </source>
</evidence>